<proteinExistence type="predicted"/>
<comment type="caution">
    <text evidence="1">The sequence shown here is derived from an EMBL/GenBank/DDBJ whole genome shotgun (WGS) entry which is preliminary data.</text>
</comment>
<evidence type="ECO:0000313" key="2">
    <source>
        <dbReference type="Proteomes" id="UP000814243"/>
    </source>
</evidence>
<protein>
    <submittedName>
        <fullName evidence="1">Uncharacterized protein</fullName>
    </submittedName>
</protein>
<evidence type="ECO:0000313" key="1">
    <source>
        <dbReference type="EMBL" id="KAH9642435.1"/>
    </source>
</evidence>
<accession>A0A922MU80</accession>
<dbReference type="Proteomes" id="UP000814243">
    <property type="component" value="Unassembled WGS sequence"/>
</dbReference>
<organism evidence="1 2">
    <name type="scientific">Spodoptera exigua</name>
    <name type="common">Beet armyworm</name>
    <name type="synonym">Noctua fulgens</name>
    <dbReference type="NCBI Taxonomy" id="7107"/>
    <lineage>
        <taxon>Eukaryota</taxon>
        <taxon>Metazoa</taxon>
        <taxon>Ecdysozoa</taxon>
        <taxon>Arthropoda</taxon>
        <taxon>Hexapoda</taxon>
        <taxon>Insecta</taxon>
        <taxon>Pterygota</taxon>
        <taxon>Neoptera</taxon>
        <taxon>Endopterygota</taxon>
        <taxon>Lepidoptera</taxon>
        <taxon>Glossata</taxon>
        <taxon>Ditrysia</taxon>
        <taxon>Noctuoidea</taxon>
        <taxon>Noctuidae</taxon>
        <taxon>Amphipyrinae</taxon>
        <taxon>Spodoptera</taxon>
    </lineage>
</organism>
<reference evidence="1" key="1">
    <citation type="journal article" date="2021" name="G3 (Bethesda)">
        <title>Genome and transcriptome analysis of the beet armyworm Spodoptera exigua reveals targets for pest control. .</title>
        <authorList>
            <person name="Simon S."/>
            <person name="Breeschoten T."/>
            <person name="Jansen H.J."/>
            <person name="Dirks R.P."/>
            <person name="Schranz M.E."/>
            <person name="Ros V.I.D."/>
        </authorList>
    </citation>
    <scope>NUCLEOTIDE SEQUENCE</scope>
    <source>
        <strain evidence="1">TB_SE_WUR_2020</strain>
    </source>
</reference>
<dbReference type="AlphaFoldDB" id="A0A922MU80"/>
<sequence length="606" mass="68990">MSQNISENISKDTSRQFFTLPTQPEPLSLDWRSLITDIDDKKIIPPSDKDRFLELNKLQQFDTQAWKGIRYKRVLQSCLATPGFTGLRVNDELCHFNRNKDYLASTEQLLAGLSNKVLEQRQLLHSGLQSVVDWACANPQNLNPNTLFEKFSVIFGPGSSCHKNSEATMQIICGKRSECIEVRRDRILKEIVNENLKTTLRNVPPSSEYLFSREALQPIIQSLGGSQVWLNTPTYLKDKKISERRNHTHHHKKDNFKNKSKKIDRKFKNSIKRLTPFVSNVPLRHQIQSPTKIIDSQQNFSGGCLKFFTDNWAQIGANQFILKSIANYHLPFRKKPPLKFPTQKFLECLSTKVSPEMTEMVKDLKCKRILEKPVASGPGFFSKMFLIKKPDGEVRNHTYAQAGILGTGLGYTQPDNSIADQESNTYKKLSNKYIESKQLLIERTSDFTRHAKFCQPCNPSRPASLSQGTGLTKKVQSKNTEKTTLLQSTAGFTMVLVKISEARRSLDRQVRSHFVSITGVLRPASKTMIAGWVRSAFKLAKIDATPGSIRSAVASRRWLDNRPVQEILDRGNWKCLETFSKHYCKEISNPVNSVASDLLYDNFKTV</sequence>
<name>A0A922MU80_SPOEX</name>
<gene>
    <name evidence="1" type="ORF">HF086_007567</name>
</gene>
<dbReference type="EMBL" id="JACEFF010000189">
    <property type="protein sequence ID" value="KAH9642435.1"/>
    <property type="molecule type" value="Genomic_DNA"/>
</dbReference>